<evidence type="ECO:0000259" key="8">
    <source>
        <dbReference type="PROSITE" id="PS01033"/>
    </source>
</evidence>
<keyword evidence="4 7" id="KW-0561">Oxygen transport</keyword>
<evidence type="ECO:0000256" key="7">
    <source>
        <dbReference type="RuleBase" id="RU000356"/>
    </source>
</evidence>
<dbReference type="GeneID" id="101475444"/>
<dbReference type="GO" id="GO:0005344">
    <property type="term" value="F:oxygen carrier activity"/>
    <property type="evidence" value="ECO:0007669"/>
    <property type="project" value="UniProtKB-KW"/>
</dbReference>
<reference evidence="9" key="2">
    <citation type="submission" date="2025-08" db="UniProtKB">
        <authorList>
            <consortium name="Ensembl"/>
        </authorList>
    </citation>
    <scope>IDENTIFICATION</scope>
</reference>
<dbReference type="GO" id="GO:0046872">
    <property type="term" value="F:metal ion binding"/>
    <property type="evidence" value="ECO:0007669"/>
    <property type="project" value="UniProtKB-KW"/>
</dbReference>
<dbReference type="RefSeq" id="XP_004552230.1">
    <property type="nucleotide sequence ID" value="XM_004552173.3"/>
</dbReference>
<dbReference type="InterPro" id="IPR002337">
    <property type="entry name" value="Hemoglobin_b"/>
</dbReference>
<dbReference type="Proteomes" id="UP000265160">
    <property type="component" value="LG4"/>
</dbReference>
<keyword evidence="6" id="KW-0408">Iron</keyword>
<reference evidence="9" key="3">
    <citation type="submission" date="2025-09" db="UniProtKB">
        <authorList>
            <consortium name="Ensembl"/>
        </authorList>
    </citation>
    <scope>IDENTIFICATION</scope>
</reference>
<dbReference type="InterPro" id="IPR009050">
    <property type="entry name" value="Globin-like_sf"/>
</dbReference>
<dbReference type="GO" id="GO:0019825">
    <property type="term" value="F:oxygen binding"/>
    <property type="evidence" value="ECO:0007669"/>
    <property type="project" value="InterPro"/>
</dbReference>
<sequence>MVKWTELERSTVKAIWEKIDIDEIGSQIWARVLIVYPWTERYFGSFGDLFTITAILKNVKVAAHGRMVLKALDKAVNNMDNMKRTYADLSRLHFQKLEVDPDSFRLLADCITITIACKLKSALSPQSQAIWQKFIYAVVDAMSSQYR</sequence>
<dbReference type="Gene3D" id="1.10.490.10">
    <property type="entry name" value="Globins"/>
    <property type="match status" value="1"/>
</dbReference>
<evidence type="ECO:0000313" key="10">
    <source>
        <dbReference type="Proteomes" id="UP000265160"/>
    </source>
</evidence>
<comment type="similarity">
    <text evidence="1 7">Belongs to the globin family.</text>
</comment>
<dbReference type="GeneTree" id="ENSGT00940000157809"/>
<dbReference type="GO" id="GO:0072562">
    <property type="term" value="C:blood microparticle"/>
    <property type="evidence" value="ECO:0007669"/>
    <property type="project" value="TreeGrafter"/>
</dbReference>
<keyword evidence="2 7" id="KW-0813">Transport</keyword>
<dbReference type="InterPro" id="IPR050056">
    <property type="entry name" value="Hemoglobin_oxygen_transport"/>
</dbReference>
<proteinExistence type="inferred from homology"/>
<organism evidence="9 10">
    <name type="scientific">Maylandia zebra</name>
    <name type="common">zebra mbuna</name>
    <dbReference type="NCBI Taxonomy" id="106582"/>
    <lineage>
        <taxon>Eukaryota</taxon>
        <taxon>Metazoa</taxon>
        <taxon>Chordata</taxon>
        <taxon>Craniata</taxon>
        <taxon>Vertebrata</taxon>
        <taxon>Euteleostomi</taxon>
        <taxon>Actinopterygii</taxon>
        <taxon>Neopterygii</taxon>
        <taxon>Teleostei</taxon>
        <taxon>Neoteleostei</taxon>
        <taxon>Acanthomorphata</taxon>
        <taxon>Ovalentaria</taxon>
        <taxon>Cichlomorphae</taxon>
        <taxon>Cichliformes</taxon>
        <taxon>Cichlidae</taxon>
        <taxon>African cichlids</taxon>
        <taxon>Pseudocrenilabrinae</taxon>
        <taxon>Haplochromini</taxon>
        <taxon>Maylandia</taxon>
        <taxon>Maylandia zebra complex</taxon>
    </lineage>
</organism>
<dbReference type="GO" id="GO:0004601">
    <property type="term" value="F:peroxidase activity"/>
    <property type="evidence" value="ECO:0007669"/>
    <property type="project" value="TreeGrafter"/>
</dbReference>
<dbReference type="PROSITE" id="PS01033">
    <property type="entry name" value="GLOBIN"/>
    <property type="match status" value="1"/>
</dbReference>
<dbReference type="SUPFAM" id="SSF46458">
    <property type="entry name" value="Globin-like"/>
    <property type="match status" value="1"/>
</dbReference>
<dbReference type="PANTHER" id="PTHR11442:SF101">
    <property type="entry name" value="HEMOGLOBIN, BETA ADULT 2"/>
    <property type="match status" value="1"/>
</dbReference>
<dbReference type="OrthoDB" id="9886081at2759"/>
<dbReference type="Pfam" id="PF00042">
    <property type="entry name" value="Globin"/>
    <property type="match status" value="1"/>
</dbReference>
<dbReference type="STRING" id="106582.ENSMZEP00005029505"/>
<evidence type="ECO:0000313" key="9">
    <source>
        <dbReference type="Ensembl" id="ENSMZEP00005029505.1"/>
    </source>
</evidence>
<dbReference type="InterPro" id="IPR012292">
    <property type="entry name" value="Globin/Proto"/>
</dbReference>
<reference evidence="9 10" key="1">
    <citation type="journal article" date="2014" name="Nature">
        <title>The genomic substrate for adaptive radiation in African cichlid fish.</title>
        <authorList>
            <person name="Brawand D."/>
            <person name="Wagner C.E."/>
            <person name="Li Y.I."/>
            <person name="Malinsky M."/>
            <person name="Keller I."/>
            <person name="Fan S."/>
            <person name="Simakov O."/>
            <person name="Ng A.Y."/>
            <person name="Lim Z.W."/>
            <person name="Bezault E."/>
            <person name="Turner-Maier J."/>
            <person name="Johnson J."/>
            <person name="Alcazar R."/>
            <person name="Noh H.J."/>
            <person name="Russell P."/>
            <person name="Aken B."/>
            <person name="Alfoldi J."/>
            <person name="Amemiya C."/>
            <person name="Azzouzi N."/>
            <person name="Baroiller J.F."/>
            <person name="Barloy-Hubler F."/>
            <person name="Berlin A."/>
            <person name="Bloomquist R."/>
            <person name="Carleton K.L."/>
            <person name="Conte M.A."/>
            <person name="D'Cotta H."/>
            <person name="Eshel O."/>
            <person name="Gaffney L."/>
            <person name="Galibert F."/>
            <person name="Gante H.F."/>
            <person name="Gnerre S."/>
            <person name="Greuter L."/>
            <person name="Guyon R."/>
            <person name="Haddad N.S."/>
            <person name="Haerty W."/>
            <person name="Harris R.M."/>
            <person name="Hofmann H.A."/>
            <person name="Hourlier T."/>
            <person name="Hulata G."/>
            <person name="Jaffe D.B."/>
            <person name="Lara M."/>
            <person name="Lee A.P."/>
            <person name="MacCallum I."/>
            <person name="Mwaiko S."/>
            <person name="Nikaido M."/>
            <person name="Nishihara H."/>
            <person name="Ozouf-Costaz C."/>
            <person name="Penman D.J."/>
            <person name="Przybylski D."/>
            <person name="Rakotomanga M."/>
            <person name="Renn S.C.P."/>
            <person name="Ribeiro F.J."/>
            <person name="Ron M."/>
            <person name="Salzburger W."/>
            <person name="Sanchez-Pulido L."/>
            <person name="Santos M.E."/>
            <person name="Searle S."/>
            <person name="Sharpe T."/>
            <person name="Swofford R."/>
            <person name="Tan F.J."/>
            <person name="Williams L."/>
            <person name="Young S."/>
            <person name="Yin S."/>
            <person name="Okada N."/>
            <person name="Kocher T.D."/>
            <person name="Miska E.A."/>
            <person name="Lander E.S."/>
            <person name="Venkatesh B."/>
            <person name="Fernald R.D."/>
            <person name="Meyer A."/>
            <person name="Ponting C.P."/>
            <person name="Streelman J.T."/>
            <person name="Lindblad-Toh K."/>
            <person name="Seehausen O."/>
            <person name="Di Palma F."/>
        </authorList>
    </citation>
    <scope>NUCLEOTIDE SEQUENCE</scope>
</reference>
<evidence type="ECO:0000256" key="4">
    <source>
        <dbReference type="ARBA" id="ARBA00022621"/>
    </source>
</evidence>
<evidence type="ECO:0000256" key="1">
    <source>
        <dbReference type="ARBA" id="ARBA00008705"/>
    </source>
</evidence>
<dbReference type="GO" id="GO:0031838">
    <property type="term" value="C:haptoglobin-hemoglobin complex"/>
    <property type="evidence" value="ECO:0007669"/>
    <property type="project" value="TreeGrafter"/>
</dbReference>
<dbReference type="PANTHER" id="PTHR11442">
    <property type="entry name" value="HEMOGLOBIN FAMILY MEMBER"/>
    <property type="match status" value="1"/>
</dbReference>
<dbReference type="GO" id="GO:0020037">
    <property type="term" value="F:heme binding"/>
    <property type="evidence" value="ECO:0007669"/>
    <property type="project" value="InterPro"/>
</dbReference>
<dbReference type="AlphaFoldDB" id="A0A3P9D4D8"/>
<dbReference type="KEGG" id="mze:101475444"/>
<dbReference type="GO" id="GO:0042744">
    <property type="term" value="P:hydrogen peroxide catabolic process"/>
    <property type="evidence" value="ECO:0007669"/>
    <property type="project" value="TreeGrafter"/>
</dbReference>
<dbReference type="GO" id="GO:0005833">
    <property type="term" value="C:hemoglobin complex"/>
    <property type="evidence" value="ECO:0007669"/>
    <property type="project" value="InterPro"/>
</dbReference>
<evidence type="ECO:0000256" key="6">
    <source>
        <dbReference type="ARBA" id="ARBA00023004"/>
    </source>
</evidence>
<keyword evidence="3 7" id="KW-0349">Heme</keyword>
<dbReference type="GO" id="GO:0043177">
    <property type="term" value="F:organic acid binding"/>
    <property type="evidence" value="ECO:0007669"/>
    <property type="project" value="TreeGrafter"/>
</dbReference>
<evidence type="ECO:0000256" key="2">
    <source>
        <dbReference type="ARBA" id="ARBA00022448"/>
    </source>
</evidence>
<accession>A0A3P9D4D8</accession>
<dbReference type="GO" id="GO:0031720">
    <property type="term" value="F:haptoglobin binding"/>
    <property type="evidence" value="ECO:0007669"/>
    <property type="project" value="TreeGrafter"/>
</dbReference>
<dbReference type="Ensembl" id="ENSMZET00005030436.1">
    <property type="protein sequence ID" value="ENSMZEP00005029505.1"/>
    <property type="gene ID" value="ENSMZEG00005022011.1"/>
</dbReference>
<feature type="domain" description="Globin" evidence="8">
    <location>
        <begin position="3"/>
        <end position="147"/>
    </location>
</feature>
<name>A0A3P9D4D8_9CICH</name>
<evidence type="ECO:0000256" key="3">
    <source>
        <dbReference type="ARBA" id="ARBA00022617"/>
    </source>
</evidence>
<keyword evidence="5" id="KW-0479">Metal-binding</keyword>
<dbReference type="CDD" id="cd08925">
    <property type="entry name" value="Hb-beta-like"/>
    <property type="match status" value="1"/>
</dbReference>
<dbReference type="PRINTS" id="PR00814">
    <property type="entry name" value="BETAHAEM"/>
</dbReference>
<keyword evidence="10" id="KW-1185">Reference proteome</keyword>
<dbReference type="InterPro" id="IPR000971">
    <property type="entry name" value="Globin"/>
</dbReference>
<protein>
    <submittedName>
        <fullName evidence="9">Hemoglobin, beta adult 2</fullName>
    </submittedName>
</protein>
<evidence type="ECO:0000256" key="5">
    <source>
        <dbReference type="ARBA" id="ARBA00022723"/>
    </source>
</evidence>